<reference evidence="3" key="1">
    <citation type="journal article" date="2011" name="Proc. Natl. Acad. Sci. U.S.A.">
        <title>Obligate biotrophy features unraveled by the genomic analysis of rust fungi.</title>
        <authorList>
            <person name="Duplessis S."/>
            <person name="Cuomo C.A."/>
            <person name="Lin Y.-C."/>
            <person name="Aerts A."/>
            <person name="Tisserant E."/>
            <person name="Veneault-Fourrey C."/>
            <person name="Joly D.L."/>
            <person name="Hacquard S."/>
            <person name="Amselem J."/>
            <person name="Cantarel B.L."/>
            <person name="Chiu R."/>
            <person name="Coutinho P.M."/>
            <person name="Feau N."/>
            <person name="Field M."/>
            <person name="Frey P."/>
            <person name="Gelhaye E."/>
            <person name="Goldberg J."/>
            <person name="Grabherr M.G."/>
            <person name="Kodira C.D."/>
            <person name="Kohler A."/>
            <person name="Kuees U."/>
            <person name="Lindquist E.A."/>
            <person name="Lucas S.M."/>
            <person name="Mago R."/>
            <person name="Mauceli E."/>
            <person name="Morin E."/>
            <person name="Murat C."/>
            <person name="Pangilinan J.L."/>
            <person name="Park R."/>
            <person name="Pearson M."/>
            <person name="Quesneville H."/>
            <person name="Rouhier N."/>
            <person name="Sakthikumar S."/>
            <person name="Salamov A.A."/>
            <person name="Schmutz J."/>
            <person name="Selles B."/>
            <person name="Shapiro H."/>
            <person name="Tanguay P."/>
            <person name="Tuskan G.A."/>
            <person name="Henrissat B."/>
            <person name="Van de Peer Y."/>
            <person name="Rouze P."/>
            <person name="Ellis J.G."/>
            <person name="Dodds P.N."/>
            <person name="Schein J.E."/>
            <person name="Zhong S."/>
            <person name="Hamelin R.C."/>
            <person name="Grigoriev I.V."/>
            <person name="Szabo L.J."/>
            <person name="Martin F."/>
        </authorList>
    </citation>
    <scope>NUCLEOTIDE SEQUENCE [LARGE SCALE GENOMIC DNA]</scope>
    <source>
        <strain evidence="3">98AG31 / pathotype 3-4-7</strain>
    </source>
</reference>
<evidence type="ECO:0000313" key="2">
    <source>
        <dbReference type="EMBL" id="EGG03528.1"/>
    </source>
</evidence>
<keyword evidence="3" id="KW-1185">Reference proteome</keyword>
<name>F4RVT3_MELLP</name>
<gene>
    <name evidence="2" type="ORF">MELLADRAFT_109231</name>
</gene>
<dbReference type="VEuPathDB" id="FungiDB:MELLADRAFT_109231"/>
<dbReference type="RefSeq" id="XP_007413322.1">
    <property type="nucleotide sequence ID" value="XM_007413260.1"/>
</dbReference>
<dbReference type="EMBL" id="GL883124">
    <property type="protein sequence ID" value="EGG03528.1"/>
    <property type="molecule type" value="Genomic_DNA"/>
</dbReference>
<organism evidence="3">
    <name type="scientific">Melampsora larici-populina (strain 98AG31 / pathotype 3-4-7)</name>
    <name type="common">Poplar leaf rust fungus</name>
    <dbReference type="NCBI Taxonomy" id="747676"/>
    <lineage>
        <taxon>Eukaryota</taxon>
        <taxon>Fungi</taxon>
        <taxon>Dikarya</taxon>
        <taxon>Basidiomycota</taxon>
        <taxon>Pucciniomycotina</taxon>
        <taxon>Pucciniomycetes</taxon>
        <taxon>Pucciniales</taxon>
        <taxon>Melampsoraceae</taxon>
        <taxon>Melampsora</taxon>
    </lineage>
</organism>
<dbReference type="Proteomes" id="UP000001072">
    <property type="component" value="Unassembled WGS sequence"/>
</dbReference>
<accession>F4RVT3</accession>
<keyword evidence="1" id="KW-0732">Signal</keyword>
<feature type="signal peptide" evidence="1">
    <location>
        <begin position="1"/>
        <end position="19"/>
    </location>
</feature>
<feature type="chain" id="PRO_5003321076" evidence="1">
    <location>
        <begin position="20"/>
        <end position="173"/>
    </location>
</feature>
<dbReference type="KEGG" id="mlr:MELLADRAFT_109231"/>
<proteinExistence type="predicted"/>
<dbReference type="InParanoid" id="F4RVT3"/>
<dbReference type="AlphaFoldDB" id="F4RVT3"/>
<dbReference type="HOGENOM" id="CLU_1547943_0_0_1"/>
<sequence>MKFCLSIFLALTILSTVFCSRLPNPANDTVNTTLSKILPSSDHHTKLIESRAIVNPPNTTVEELISCNPRNSKRPENKANLKDIKTAIASMQRRGGPCEMAGGCAMKECVNSSVIELCPFDEGRVSLTCSVVAEIAERIVNKCQTKNSQLVSGTYFDEITFWQVSAYKIKNAC</sequence>
<evidence type="ECO:0000313" key="3">
    <source>
        <dbReference type="Proteomes" id="UP000001072"/>
    </source>
</evidence>
<protein>
    <submittedName>
        <fullName evidence="2">Secreted protein</fullName>
    </submittedName>
</protein>
<evidence type="ECO:0000256" key="1">
    <source>
        <dbReference type="SAM" id="SignalP"/>
    </source>
</evidence>
<dbReference type="GeneID" id="18923696"/>